<accession>A0A7J9SI18</accession>
<dbReference type="EMBL" id="JACKXD010000003">
    <property type="protein sequence ID" value="MBB6646615.1"/>
    <property type="molecule type" value="Genomic_DNA"/>
</dbReference>
<gene>
    <name evidence="1" type="ORF">H5V44_10015</name>
</gene>
<keyword evidence="2" id="KW-1185">Reference proteome</keyword>
<dbReference type="AlphaFoldDB" id="A0A7J9SI18"/>
<dbReference type="RefSeq" id="WP_185192976.1">
    <property type="nucleotide sequence ID" value="NZ_JACKXD010000003.1"/>
</dbReference>
<evidence type="ECO:0008006" key="3">
    <source>
        <dbReference type="Google" id="ProtNLM"/>
    </source>
</evidence>
<dbReference type="SUPFAM" id="SSF53795">
    <property type="entry name" value="PEP carboxykinase-like"/>
    <property type="match status" value="1"/>
</dbReference>
<comment type="caution">
    <text evidence="1">The sequence shown here is derived from an EMBL/GenBank/DDBJ whole genome shotgun (WGS) entry which is preliminary data.</text>
</comment>
<dbReference type="Gene3D" id="3.40.50.300">
    <property type="entry name" value="P-loop containing nucleotide triphosphate hydrolases"/>
    <property type="match status" value="1"/>
</dbReference>
<reference evidence="1 2" key="1">
    <citation type="submission" date="2020-08" db="EMBL/GenBank/DDBJ databases">
        <authorList>
            <person name="Seo M.-J."/>
        </authorList>
    </citation>
    <scope>NUCLEOTIDE SEQUENCE [LARGE SCALE GENOMIC DNA]</scope>
    <source>
        <strain evidence="1 2">MBLA0160</strain>
    </source>
</reference>
<dbReference type="Proteomes" id="UP000546257">
    <property type="component" value="Unassembled WGS sequence"/>
</dbReference>
<name>A0A7J9SI18_9EURY</name>
<evidence type="ECO:0000313" key="2">
    <source>
        <dbReference type="Proteomes" id="UP000546257"/>
    </source>
</evidence>
<protein>
    <recommendedName>
        <fullName evidence="3">Serine kinase</fullName>
    </recommendedName>
</protein>
<proteinExistence type="predicted"/>
<sequence length="317" mass="34303">MSQPPARYSVYGLTVGSEFDLPELRPASPEGGVDVTIGLADLDPAVGSDTDPGAQRVDATPTRCRLTYDSIGTFLIEAGGRIRCDPASEGSETHKIFRRILENQAMTVLLLQRGLLVLHASAAVIDGTAVVFVGERTTGKSTTTAAFHREGYPMLADDVVAIRFGDGRPTVVPGVPQIRLSPEAADELALDPVRSYDNDWGVEKVYYPIEAQADAAPLGAIYSLEEANDVGIEAFEGSTPFFELVTNTYAQGLLPDTRTTADHFDQCSRVVASTPVRQLRRPKRFDRLPEAVDLVAADVRDASERANTSTHFVPDRQ</sequence>
<evidence type="ECO:0000313" key="1">
    <source>
        <dbReference type="EMBL" id="MBB6646615.1"/>
    </source>
</evidence>
<organism evidence="1 2">
    <name type="scientific">Halobellus ruber</name>
    <dbReference type="NCBI Taxonomy" id="2761102"/>
    <lineage>
        <taxon>Archaea</taxon>
        <taxon>Methanobacteriati</taxon>
        <taxon>Methanobacteriota</taxon>
        <taxon>Stenosarchaea group</taxon>
        <taxon>Halobacteria</taxon>
        <taxon>Halobacteriales</taxon>
        <taxon>Haloferacaceae</taxon>
        <taxon>Halobellus</taxon>
    </lineage>
</organism>
<dbReference type="InterPro" id="IPR027417">
    <property type="entry name" value="P-loop_NTPase"/>
</dbReference>